<comment type="caution">
    <text evidence="4">The sequence shown here is derived from an EMBL/GenBank/DDBJ whole genome shotgun (WGS) entry which is preliminary data.</text>
</comment>
<evidence type="ECO:0000313" key="5">
    <source>
        <dbReference type="Proteomes" id="UP000257317"/>
    </source>
</evidence>
<dbReference type="InterPro" id="IPR002202">
    <property type="entry name" value="HMG_CoA_Rdtase"/>
</dbReference>
<dbReference type="PRINTS" id="PR00071">
    <property type="entry name" value="HMGCOARDTASE"/>
</dbReference>
<dbReference type="PROSITE" id="PS50065">
    <property type="entry name" value="HMG_COA_REDUCTASE_4"/>
    <property type="match status" value="1"/>
</dbReference>
<dbReference type="PANTHER" id="PTHR10572">
    <property type="entry name" value="3-HYDROXY-3-METHYLGLUTARYL-COENZYME A REDUCTASE"/>
    <property type="match status" value="1"/>
</dbReference>
<comment type="catalytic activity">
    <reaction evidence="3">
        <text>(R)-mevalonate + 2 NAD(+) + CoA = (3S)-3-hydroxy-3-methylglutaryl-CoA + 2 NADH + 2 H(+)</text>
        <dbReference type="Rhea" id="RHEA:14833"/>
        <dbReference type="ChEBI" id="CHEBI:15378"/>
        <dbReference type="ChEBI" id="CHEBI:36464"/>
        <dbReference type="ChEBI" id="CHEBI:43074"/>
        <dbReference type="ChEBI" id="CHEBI:57287"/>
        <dbReference type="ChEBI" id="CHEBI:57540"/>
        <dbReference type="ChEBI" id="CHEBI:57945"/>
        <dbReference type="EC" id="1.1.1.88"/>
    </reaction>
</comment>
<comment type="similarity">
    <text evidence="1 3">Belongs to the HMG-CoA reductase family.</text>
</comment>
<dbReference type="RefSeq" id="WP_117118083.1">
    <property type="nucleotide sequence ID" value="NZ_BFBY01000004.1"/>
</dbReference>
<dbReference type="InterPro" id="IPR009029">
    <property type="entry name" value="HMG_CoA_Rdtase_sub-bd_dom_sf"/>
</dbReference>
<dbReference type="Proteomes" id="UP000257317">
    <property type="component" value="Unassembled WGS sequence"/>
</dbReference>
<name>A0A2Z6T6X7_9LACO</name>
<dbReference type="InterPro" id="IPR009023">
    <property type="entry name" value="HMG_CoA_Rdtase_NAD(P)-bd_sf"/>
</dbReference>
<dbReference type="AlphaFoldDB" id="A0A2Z6T6X7"/>
<dbReference type="UniPathway" id="UPA00257">
    <property type="reaction ID" value="UER00367"/>
</dbReference>
<dbReference type="NCBIfam" id="TIGR00532">
    <property type="entry name" value="HMG_CoA_R_NAD"/>
    <property type="match status" value="1"/>
</dbReference>
<reference evidence="5" key="1">
    <citation type="submission" date="2018-03" db="EMBL/GenBank/DDBJ databases">
        <title>New taxa in the Lactobacillus gasseri group.</title>
        <authorList>
            <person name="Tanizawa Y."/>
            <person name="Tohno M."/>
            <person name="Endo A."/>
            <person name="Arita M."/>
        </authorList>
    </citation>
    <scope>NUCLEOTIDE SEQUENCE [LARGE SCALE GENOMIC DNA]</scope>
    <source>
        <strain evidence="5">DSM 24759</strain>
    </source>
</reference>
<keyword evidence="2 3" id="KW-0560">Oxidoreductase</keyword>
<protein>
    <recommendedName>
        <fullName evidence="3">3-hydroxy-3-methylglutaryl coenzyme A reductase</fullName>
        <shortName evidence="3">HMG-CoA reductase</shortName>
        <ecNumber evidence="3">1.1.1.88</ecNumber>
    </recommendedName>
</protein>
<keyword evidence="5" id="KW-1185">Reference proteome</keyword>
<dbReference type="GO" id="GO:0015936">
    <property type="term" value="P:coenzyme A metabolic process"/>
    <property type="evidence" value="ECO:0007669"/>
    <property type="project" value="InterPro"/>
</dbReference>
<dbReference type="EC" id="1.1.1.88" evidence="3"/>
<dbReference type="Gene3D" id="3.90.770.10">
    <property type="entry name" value="3-hydroxy-3-methylglutaryl-coenzyme A Reductase, Chain A, domain 2"/>
    <property type="match status" value="2"/>
</dbReference>
<dbReference type="GO" id="GO:0004420">
    <property type="term" value="F:hydroxymethylglutaryl-CoA reductase (NADPH) activity"/>
    <property type="evidence" value="ECO:0007669"/>
    <property type="project" value="InterPro"/>
</dbReference>
<proteinExistence type="inferred from homology"/>
<gene>
    <name evidence="4" type="primary">mvaA</name>
    <name evidence="4" type="ORF">LrDSM24759_06500</name>
</gene>
<dbReference type="SUPFAM" id="SSF55035">
    <property type="entry name" value="NAD-binding domain of HMG-CoA reductase"/>
    <property type="match status" value="1"/>
</dbReference>
<dbReference type="GO" id="GO:0140643">
    <property type="term" value="F:hydroxymethylglutaryl-CoA reductase (NADH) activity"/>
    <property type="evidence" value="ECO:0007669"/>
    <property type="project" value="UniProtKB-EC"/>
</dbReference>
<comment type="pathway">
    <text evidence="3">Metabolic intermediate metabolism; (R)-mevalonate degradation; (S)-3-hydroxy-3-methylglutaryl-CoA from (R)-mevalonate: step 1/1.</text>
</comment>
<evidence type="ECO:0000256" key="3">
    <source>
        <dbReference type="RuleBase" id="RU361219"/>
    </source>
</evidence>
<evidence type="ECO:0000256" key="2">
    <source>
        <dbReference type="ARBA" id="ARBA00023002"/>
    </source>
</evidence>
<dbReference type="EMBL" id="BFBY01000004">
    <property type="protein sequence ID" value="GBG04736.1"/>
    <property type="molecule type" value="Genomic_DNA"/>
</dbReference>
<dbReference type="InterPro" id="IPR023074">
    <property type="entry name" value="HMG_CoA_Rdtase_cat_sf"/>
</dbReference>
<dbReference type="InterPro" id="IPR004553">
    <property type="entry name" value="HMG_CoA_Rdtase_bac-typ"/>
</dbReference>
<evidence type="ECO:0000313" key="4">
    <source>
        <dbReference type="EMBL" id="GBG04736.1"/>
    </source>
</evidence>
<dbReference type="OrthoDB" id="9764892at2"/>
<evidence type="ECO:0000256" key="1">
    <source>
        <dbReference type="ARBA" id="ARBA00007661"/>
    </source>
</evidence>
<sequence length="401" mass="43455">MKFYKLSPTERRKVLQEKGVELSPITSQLLKNLNNLSENVVGSISLPLGLVENLLVNGKEYMVPMATEEPSVIAAANHGSKIFARHGGVSVINRRDGIYGQIVLQVNNDFKLEDLNKKVPELINLTNNNFASLVHHGGGVRKITSKQENSLVYLKVLVDPAQAMGANKTNAILEFLANTLLDFTGVEEKLFAILSNYPSQLATGKVSLPLTSVGGKEVAQKIVLLSEIGMQDPYRGATNNKGIMNGVDAVLIATGNDFRAVEAATAVLASENGYHSLSNWKIENNQLIGELTLPMPIGVVGGSISVRQDIQDSYQILGKIDSETLASIIIGIGLANNLAALLAISTAGIQAGHMSLQARNLVATLETSDKNKEVILKKMRKSKRYTLEDAQNFLQELEEKK</sequence>
<dbReference type="PANTHER" id="PTHR10572:SF24">
    <property type="entry name" value="3-HYDROXY-3-METHYLGLUTARYL-COENZYME A REDUCTASE"/>
    <property type="match status" value="1"/>
</dbReference>
<organism evidence="4 5">
    <name type="scientific">Lactobacillus rodentium</name>
    <dbReference type="NCBI Taxonomy" id="947835"/>
    <lineage>
        <taxon>Bacteria</taxon>
        <taxon>Bacillati</taxon>
        <taxon>Bacillota</taxon>
        <taxon>Bacilli</taxon>
        <taxon>Lactobacillales</taxon>
        <taxon>Lactobacillaceae</taxon>
        <taxon>Lactobacillus</taxon>
    </lineage>
</organism>
<dbReference type="Gene3D" id="1.10.8.660">
    <property type="match status" value="1"/>
</dbReference>
<keyword evidence="3" id="KW-0520">NAD</keyword>
<accession>A0A2Z6T6X7</accession>
<dbReference type="SUPFAM" id="SSF56542">
    <property type="entry name" value="Substrate-binding domain of HMG-CoA reductase"/>
    <property type="match status" value="1"/>
</dbReference>
<dbReference type="Pfam" id="PF00368">
    <property type="entry name" value="HMG-CoA_red"/>
    <property type="match status" value="1"/>
</dbReference>